<reference evidence="1" key="2">
    <citation type="submission" date="2022-06" db="UniProtKB">
        <authorList>
            <consortium name="EnsemblMetazoa"/>
        </authorList>
    </citation>
    <scope>IDENTIFICATION</scope>
</reference>
<evidence type="ECO:0000313" key="1">
    <source>
        <dbReference type="EnsemblMetazoa" id="OVOC3783.1"/>
    </source>
</evidence>
<accession>A0A8R1TRV8</accession>
<organism evidence="1 2">
    <name type="scientific">Onchocerca volvulus</name>
    <dbReference type="NCBI Taxonomy" id="6282"/>
    <lineage>
        <taxon>Eukaryota</taxon>
        <taxon>Metazoa</taxon>
        <taxon>Ecdysozoa</taxon>
        <taxon>Nematoda</taxon>
        <taxon>Chromadorea</taxon>
        <taxon>Rhabditida</taxon>
        <taxon>Spirurina</taxon>
        <taxon>Spiruromorpha</taxon>
        <taxon>Filarioidea</taxon>
        <taxon>Onchocercidae</taxon>
        <taxon>Onchocerca</taxon>
    </lineage>
</organism>
<keyword evidence="2" id="KW-1185">Reference proteome</keyword>
<evidence type="ECO:0000313" key="2">
    <source>
        <dbReference type="Proteomes" id="UP000024404"/>
    </source>
</evidence>
<proteinExistence type="predicted"/>
<dbReference type="EMBL" id="CMVM020000122">
    <property type="status" value="NOT_ANNOTATED_CDS"/>
    <property type="molecule type" value="Genomic_DNA"/>
</dbReference>
<name>A0A8R1TRV8_ONCVO</name>
<reference evidence="2" key="1">
    <citation type="submission" date="2013-10" db="EMBL/GenBank/DDBJ databases">
        <title>Genome sequencing of Onchocerca volvulus.</title>
        <authorList>
            <person name="Cotton J."/>
            <person name="Tsai J."/>
            <person name="Stanley E."/>
            <person name="Tracey A."/>
            <person name="Holroyd N."/>
            <person name="Lustigman S."/>
            <person name="Berriman M."/>
        </authorList>
    </citation>
    <scope>NUCLEOTIDE SEQUENCE</scope>
</reference>
<dbReference type="Proteomes" id="UP000024404">
    <property type="component" value="Unassembled WGS sequence"/>
</dbReference>
<dbReference type="EnsemblMetazoa" id="OVOC3783.1">
    <property type="protein sequence ID" value="OVOC3783.1"/>
    <property type="gene ID" value="WBGene00240592"/>
</dbReference>
<protein>
    <submittedName>
        <fullName evidence="1">Uncharacterized protein</fullName>
    </submittedName>
</protein>
<sequence>MSKITLQQTRTWLARTNRHIIDRRLMRAFAATSTSDLCSILGKRTQCRKDDMAIFPRMDAETTVYVVNNKQFSKIISVLVVDDWYACSGSSHCVL</sequence>
<dbReference type="AlphaFoldDB" id="A0A8R1TRV8"/>